<proteinExistence type="predicted"/>
<evidence type="ECO:0000256" key="1">
    <source>
        <dbReference type="SAM" id="MobiDB-lite"/>
    </source>
</evidence>
<evidence type="ECO:0000313" key="2">
    <source>
        <dbReference type="EMBL" id="TKR81720.1"/>
    </source>
</evidence>
<sequence length="228" mass="25091">MRARSRILQNRRVGPSAATILRQKHRAATPARALQGSSMKLEAGYLRVRRQSGSSSNALKVFRQIARETPKRGPGRPRKLPRAGRGGGRPRAEPQVETVAAAPTVLQTKLDPKSPPHVRRSPRVAGIFERAQAAAASRTPAPAREEPAPAMEHSGAPVMFGVPRVRMPTFKFQLSGDLLADHRRLETMVMAEHFAIRQQQLPGSEGQLLCSRVLRLLAEYQIAATELR</sequence>
<protein>
    <submittedName>
        <fullName evidence="2">Uncharacterized protein</fullName>
    </submittedName>
</protein>
<dbReference type="AlphaFoldDB" id="A0A4U5NGA8"/>
<gene>
    <name evidence="2" type="ORF">L596_015547</name>
</gene>
<keyword evidence="3" id="KW-1185">Reference proteome</keyword>
<organism evidence="2 3">
    <name type="scientific">Steinernema carpocapsae</name>
    <name type="common">Entomopathogenic nematode</name>
    <dbReference type="NCBI Taxonomy" id="34508"/>
    <lineage>
        <taxon>Eukaryota</taxon>
        <taxon>Metazoa</taxon>
        <taxon>Ecdysozoa</taxon>
        <taxon>Nematoda</taxon>
        <taxon>Chromadorea</taxon>
        <taxon>Rhabditida</taxon>
        <taxon>Tylenchina</taxon>
        <taxon>Panagrolaimomorpha</taxon>
        <taxon>Strongyloidoidea</taxon>
        <taxon>Steinernematidae</taxon>
        <taxon>Steinernema</taxon>
    </lineage>
</organism>
<dbReference type="Proteomes" id="UP000298663">
    <property type="component" value="Unassembled WGS sequence"/>
</dbReference>
<evidence type="ECO:0000313" key="3">
    <source>
        <dbReference type="Proteomes" id="UP000298663"/>
    </source>
</evidence>
<name>A0A4U5NGA8_STECR</name>
<comment type="caution">
    <text evidence="2">The sequence shown here is derived from an EMBL/GenBank/DDBJ whole genome shotgun (WGS) entry which is preliminary data.</text>
</comment>
<feature type="compositionally biased region" description="Basic residues" evidence="1">
    <location>
        <begin position="73"/>
        <end position="82"/>
    </location>
</feature>
<accession>A0A4U5NGA8</accession>
<reference evidence="2 3" key="2">
    <citation type="journal article" date="2019" name="G3 (Bethesda)">
        <title>Hybrid Assembly of the Genome of the Entomopathogenic Nematode Steinernema carpocapsae Identifies the X-Chromosome.</title>
        <authorList>
            <person name="Serra L."/>
            <person name="Macchietto M."/>
            <person name="Macias-Munoz A."/>
            <person name="McGill C.J."/>
            <person name="Rodriguez I.M."/>
            <person name="Rodriguez B."/>
            <person name="Murad R."/>
            <person name="Mortazavi A."/>
        </authorList>
    </citation>
    <scope>NUCLEOTIDE SEQUENCE [LARGE SCALE GENOMIC DNA]</scope>
    <source>
        <strain evidence="2 3">ALL</strain>
    </source>
</reference>
<feature type="region of interest" description="Disordered" evidence="1">
    <location>
        <begin position="66"/>
        <end position="95"/>
    </location>
</feature>
<reference evidence="2 3" key="1">
    <citation type="journal article" date="2015" name="Genome Biol.">
        <title>Comparative genomics of Steinernema reveals deeply conserved gene regulatory networks.</title>
        <authorList>
            <person name="Dillman A.R."/>
            <person name="Macchietto M."/>
            <person name="Porter C.F."/>
            <person name="Rogers A."/>
            <person name="Williams B."/>
            <person name="Antoshechkin I."/>
            <person name="Lee M.M."/>
            <person name="Goodwin Z."/>
            <person name="Lu X."/>
            <person name="Lewis E.E."/>
            <person name="Goodrich-Blair H."/>
            <person name="Stock S.P."/>
            <person name="Adams B.J."/>
            <person name="Sternberg P.W."/>
            <person name="Mortazavi A."/>
        </authorList>
    </citation>
    <scope>NUCLEOTIDE SEQUENCE [LARGE SCALE GENOMIC DNA]</scope>
    <source>
        <strain evidence="2 3">ALL</strain>
    </source>
</reference>
<dbReference type="EMBL" id="AZBU02000004">
    <property type="protein sequence ID" value="TKR81720.1"/>
    <property type="molecule type" value="Genomic_DNA"/>
</dbReference>